<dbReference type="Gene3D" id="2.170.130.10">
    <property type="entry name" value="TonB-dependent receptor, plug domain"/>
    <property type="match status" value="1"/>
</dbReference>
<dbReference type="InterPro" id="IPR037066">
    <property type="entry name" value="Plug_dom_sf"/>
</dbReference>
<dbReference type="PROSITE" id="PS51468">
    <property type="entry name" value="VIT"/>
    <property type="match status" value="1"/>
</dbReference>
<evidence type="ECO:0000313" key="4">
    <source>
        <dbReference type="EMBL" id="CAL2103159.1"/>
    </source>
</evidence>
<organism evidence="4 5">
    <name type="scientific">Tenacibaculum polynesiense</name>
    <dbReference type="NCBI Taxonomy" id="3137857"/>
    <lineage>
        <taxon>Bacteria</taxon>
        <taxon>Pseudomonadati</taxon>
        <taxon>Bacteroidota</taxon>
        <taxon>Flavobacteriia</taxon>
        <taxon>Flavobacteriales</taxon>
        <taxon>Flavobacteriaceae</taxon>
        <taxon>Tenacibaculum</taxon>
    </lineage>
</organism>
<dbReference type="PANTHER" id="PTHR45737">
    <property type="entry name" value="VON WILLEBRAND FACTOR A DOMAIN-CONTAINING PROTEIN 5A"/>
    <property type="match status" value="1"/>
</dbReference>
<proteinExistence type="predicted"/>
<feature type="signal peptide" evidence="2">
    <location>
        <begin position="1"/>
        <end position="18"/>
    </location>
</feature>
<feature type="chain" id="PRO_5046611179" description="VIT domain-containing protein" evidence="2">
    <location>
        <begin position="19"/>
        <end position="1158"/>
    </location>
</feature>
<dbReference type="Pfam" id="PF09906">
    <property type="entry name" value="DUF2135"/>
    <property type="match status" value="1"/>
</dbReference>
<dbReference type="Gene3D" id="2.60.40.1120">
    <property type="entry name" value="Carboxypeptidase-like, regulatory domain"/>
    <property type="match status" value="1"/>
</dbReference>
<feature type="domain" description="VIT" evidence="3">
    <location>
        <begin position="18"/>
        <end position="146"/>
    </location>
</feature>
<sequence length="1158" mass="133361">MKKLLFINFLLISLGLYSQNTPKITLQNGEQLKLSSLKVKTEITGDYATTTYDMEFYNGLDRTLEGELSFPLGEGQSVYKFAMELNGNLREAVVVEKELARVAYETTIRQNIDPALLEKTKGNNYKARVYPILPKATKRVVLTYEEKLSSNKNKLVYNLPLGFKQTIDFVSIDVFVYGISKSDKIKIVSVLSKNPNFIRKGNVVNASIVQKNVKPQEPIKVIIASSFDTEKTLTYRDYFYTSVKFKNQFRDKKKPEKICILWDASFSMRNKTLTKELELLGKYLSYLKDVEVEFVSFNNAIINKKKFNISEGNWNIIKKEILAQTYDGGTNLEILKTIQLDAKEVLLFSDGLTNLGSIKRLKSKTIYTINSLISADHFLLNTIATNQGGVYINLGKLDSNEAFKLLKREALQFLGYQSTSSLEEVYPKNSVNIMNDFVISGRFKRKSTIKLIFGCQDEIIKEIYIDLDRSKKSSQVKRLWAKEKLKYLSVDKEENKKAIISLAKQYQLITDYTSMLILDRIQDYVKYKIEPPKELKRQYKALLREREEDQISKREDFELRREDIFDQYKEVTDWYNETYPLKKVNTKRTSQTFSTRNISRNQTVIASSNNTNTSNSNDNAVNNDSNVDNSIENTDNNSEEKTLVSDIDYSKNVVRGIVKDSSGPLPGAIVWVKGTRRGTETDFDGKYTINVEKDEVLVFSFVGYVTEEVIVSNRNILDIELGEDNLLDEVVVVGYGSRQVRSYTGSVAIKSSEGLTSGVVVAQNSSENVNTVVRGNNIYQETIMYIVNGIPVNKKVIEQLKPNEIASVQVIKPIDAVKLYGEKARNGIIIFTTKKGLITHKKEIDRLNLLIEQRIELKAWNPEVPYLEVLEKETSVISAYDRYLEIRDHYSNSPMFYIDIADFFDQRGAKKMAIRILTNLIEIDLDNYELLKALAYKLEYFKEYDLAKYIYKRVLVLRPEEPQSYRDLALAYELAGDYQDSFDLLYKIYNGDLLNKDEDERFDGIEAVVFVELTRLVSKYRSKLRLDKHQKKLFKSMPVDVRIVVDWNHNDTDLDLWVVDPKEEKASYKNIETEIGGRMSLDMTEGYGPEEFMLKKAIKGEYKIMIDYYADTVQKISGPPILKVTMFTNYGRKNEKRRTVIVKLDKKEDSIEISNLKI</sequence>
<dbReference type="Pfam" id="PF13715">
    <property type="entry name" value="CarbopepD_reg_2"/>
    <property type="match status" value="1"/>
</dbReference>
<dbReference type="SUPFAM" id="SSF49464">
    <property type="entry name" value="Carboxypeptidase regulatory domain-like"/>
    <property type="match status" value="1"/>
</dbReference>
<dbReference type="EMBL" id="CAXJIO010000012">
    <property type="protein sequence ID" value="CAL2103159.1"/>
    <property type="molecule type" value="Genomic_DNA"/>
</dbReference>
<dbReference type="InterPro" id="IPR036465">
    <property type="entry name" value="vWFA_dom_sf"/>
</dbReference>
<dbReference type="Gene3D" id="3.40.50.410">
    <property type="entry name" value="von Willebrand factor, type A domain"/>
    <property type="match status" value="1"/>
</dbReference>
<dbReference type="InterPro" id="IPR008969">
    <property type="entry name" value="CarboxyPept-like_regulatory"/>
</dbReference>
<name>A0ABM9PC14_9FLAO</name>
<reference evidence="4 5" key="1">
    <citation type="submission" date="2024-05" db="EMBL/GenBank/DDBJ databases">
        <authorList>
            <person name="Duchaud E."/>
        </authorList>
    </citation>
    <scope>NUCLEOTIDE SEQUENCE [LARGE SCALE GENOMIC DNA]</scope>
    <source>
        <strain evidence="4">Ena-SAMPLE-TAB-13-05-2024-13:56:06:370-140308</strain>
    </source>
</reference>
<feature type="compositionally biased region" description="Polar residues" evidence="1">
    <location>
        <begin position="592"/>
        <end position="605"/>
    </location>
</feature>
<dbReference type="SMART" id="SM00609">
    <property type="entry name" value="VIT"/>
    <property type="match status" value="1"/>
</dbReference>
<evidence type="ECO:0000259" key="3">
    <source>
        <dbReference type="PROSITE" id="PS51468"/>
    </source>
</evidence>
<dbReference type="Proteomes" id="UP001497527">
    <property type="component" value="Unassembled WGS sequence"/>
</dbReference>
<keyword evidence="2" id="KW-0732">Signal</keyword>
<comment type="caution">
    <text evidence="4">The sequence shown here is derived from an EMBL/GenBank/DDBJ whole genome shotgun (WGS) entry which is preliminary data.</text>
</comment>
<feature type="compositionally biased region" description="Low complexity" evidence="1">
    <location>
        <begin position="606"/>
        <end position="630"/>
    </location>
</feature>
<dbReference type="SUPFAM" id="SSF48452">
    <property type="entry name" value="TPR-like"/>
    <property type="match status" value="1"/>
</dbReference>
<protein>
    <recommendedName>
        <fullName evidence="3">VIT domain-containing protein</fullName>
    </recommendedName>
</protein>
<dbReference type="SUPFAM" id="SSF53300">
    <property type="entry name" value="vWA-like"/>
    <property type="match status" value="1"/>
</dbReference>
<accession>A0ABM9PC14</accession>
<dbReference type="Gene3D" id="1.25.40.10">
    <property type="entry name" value="Tetratricopeptide repeat domain"/>
    <property type="match status" value="1"/>
</dbReference>
<dbReference type="SUPFAM" id="SSF56935">
    <property type="entry name" value="Porins"/>
    <property type="match status" value="1"/>
</dbReference>
<dbReference type="InterPro" id="IPR011990">
    <property type="entry name" value="TPR-like_helical_dom_sf"/>
</dbReference>
<gene>
    <name evidence="4" type="ORF">T190423A01A_30273</name>
</gene>
<dbReference type="InterPro" id="IPR019220">
    <property type="entry name" value="DUF2135"/>
</dbReference>
<feature type="region of interest" description="Disordered" evidence="1">
    <location>
        <begin position="592"/>
        <end position="639"/>
    </location>
</feature>
<dbReference type="InterPro" id="IPR013694">
    <property type="entry name" value="VIT"/>
</dbReference>
<evidence type="ECO:0000313" key="5">
    <source>
        <dbReference type="Proteomes" id="UP001497527"/>
    </source>
</evidence>
<evidence type="ECO:0000256" key="2">
    <source>
        <dbReference type="SAM" id="SignalP"/>
    </source>
</evidence>
<dbReference type="Pfam" id="PF08487">
    <property type="entry name" value="VIT"/>
    <property type="match status" value="1"/>
</dbReference>
<evidence type="ECO:0000256" key="1">
    <source>
        <dbReference type="SAM" id="MobiDB-lite"/>
    </source>
</evidence>
<dbReference type="RefSeq" id="WP_348717186.1">
    <property type="nucleotide sequence ID" value="NZ_CAXJIO010000012.1"/>
</dbReference>
<dbReference type="PANTHER" id="PTHR45737:SF6">
    <property type="entry name" value="VON WILLEBRAND FACTOR A DOMAIN-CONTAINING PROTEIN 5A"/>
    <property type="match status" value="1"/>
</dbReference>
<keyword evidence="5" id="KW-1185">Reference proteome</keyword>